<dbReference type="Gene3D" id="3.40.390.10">
    <property type="entry name" value="Collagenase (Catalytic Domain)"/>
    <property type="match status" value="1"/>
</dbReference>
<keyword evidence="2" id="KW-0732">Signal</keyword>
<dbReference type="GO" id="GO:0008237">
    <property type="term" value="F:metallopeptidase activity"/>
    <property type="evidence" value="ECO:0007669"/>
    <property type="project" value="InterPro"/>
</dbReference>
<gene>
    <name evidence="3" type="ORF">CPB83DRAFT_843760</name>
</gene>
<sequence length="269" mass="29660">MKFVSFALSFACFMAKLNVNAAPLPLSVHFIHPSLISKTDQDFLKAAATRATEILSRVSQVIKNKDKNILPIILGSKDWENSEYLAQLDKNVHTLAAGVVPIFYSGQRPPTVPGSDQTVAAWDTREKQLMIFDTFYQGHDTQTAAFNLIHEASHALLQTADHFSRDGRFTPISHIPGGGEEKDYYRGYVWHADFRSLRQLGGAKIMLKNADTYLLLSHLAVNGLVDYKTSPMKNWSITGSGAITSASSSGIKRTRGSESATPTTSKKKK</sequence>
<feature type="signal peptide" evidence="2">
    <location>
        <begin position="1"/>
        <end position="21"/>
    </location>
</feature>
<name>A0A9P6ESD2_9AGAR</name>
<comment type="caution">
    <text evidence="3">The sequence shown here is derived from an EMBL/GenBank/DDBJ whole genome shotgun (WGS) entry which is preliminary data.</text>
</comment>
<feature type="region of interest" description="Disordered" evidence="1">
    <location>
        <begin position="244"/>
        <end position="269"/>
    </location>
</feature>
<evidence type="ECO:0000313" key="4">
    <source>
        <dbReference type="Proteomes" id="UP000807306"/>
    </source>
</evidence>
<feature type="chain" id="PRO_5040129887" evidence="2">
    <location>
        <begin position="22"/>
        <end position="269"/>
    </location>
</feature>
<proteinExistence type="predicted"/>
<evidence type="ECO:0000256" key="2">
    <source>
        <dbReference type="SAM" id="SignalP"/>
    </source>
</evidence>
<accession>A0A9P6ESD2</accession>
<protein>
    <submittedName>
        <fullName evidence="3">Uncharacterized protein</fullName>
    </submittedName>
</protein>
<evidence type="ECO:0000256" key="1">
    <source>
        <dbReference type="SAM" id="MobiDB-lite"/>
    </source>
</evidence>
<reference evidence="3" key="1">
    <citation type="submission" date="2020-11" db="EMBL/GenBank/DDBJ databases">
        <authorList>
            <consortium name="DOE Joint Genome Institute"/>
            <person name="Ahrendt S."/>
            <person name="Riley R."/>
            <person name="Andreopoulos W."/>
            <person name="Labutti K."/>
            <person name="Pangilinan J."/>
            <person name="Ruiz-Duenas F.J."/>
            <person name="Barrasa J.M."/>
            <person name="Sanchez-Garcia M."/>
            <person name="Camarero S."/>
            <person name="Miyauchi S."/>
            <person name="Serrano A."/>
            <person name="Linde D."/>
            <person name="Babiker R."/>
            <person name="Drula E."/>
            <person name="Ayuso-Fernandez I."/>
            <person name="Pacheco R."/>
            <person name="Padilla G."/>
            <person name="Ferreira P."/>
            <person name="Barriuso J."/>
            <person name="Kellner H."/>
            <person name="Castanera R."/>
            <person name="Alfaro M."/>
            <person name="Ramirez L."/>
            <person name="Pisabarro A.G."/>
            <person name="Kuo A."/>
            <person name="Tritt A."/>
            <person name="Lipzen A."/>
            <person name="He G."/>
            <person name="Yan M."/>
            <person name="Ng V."/>
            <person name="Cullen D."/>
            <person name="Martin F."/>
            <person name="Rosso M.-N."/>
            <person name="Henrissat B."/>
            <person name="Hibbett D."/>
            <person name="Martinez A.T."/>
            <person name="Grigoriev I.V."/>
        </authorList>
    </citation>
    <scope>NUCLEOTIDE SEQUENCE</scope>
    <source>
        <strain evidence="3">CBS 506.95</strain>
    </source>
</reference>
<dbReference type="InterPro" id="IPR024079">
    <property type="entry name" value="MetalloPept_cat_dom_sf"/>
</dbReference>
<keyword evidence="4" id="KW-1185">Reference proteome</keyword>
<organism evidence="3 4">
    <name type="scientific">Crepidotus variabilis</name>
    <dbReference type="NCBI Taxonomy" id="179855"/>
    <lineage>
        <taxon>Eukaryota</taxon>
        <taxon>Fungi</taxon>
        <taxon>Dikarya</taxon>
        <taxon>Basidiomycota</taxon>
        <taxon>Agaricomycotina</taxon>
        <taxon>Agaricomycetes</taxon>
        <taxon>Agaricomycetidae</taxon>
        <taxon>Agaricales</taxon>
        <taxon>Agaricineae</taxon>
        <taxon>Crepidotaceae</taxon>
        <taxon>Crepidotus</taxon>
    </lineage>
</organism>
<dbReference type="Proteomes" id="UP000807306">
    <property type="component" value="Unassembled WGS sequence"/>
</dbReference>
<dbReference type="AlphaFoldDB" id="A0A9P6ESD2"/>
<dbReference type="EMBL" id="MU157826">
    <property type="protein sequence ID" value="KAF9534149.1"/>
    <property type="molecule type" value="Genomic_DNA"/>
</dbReference>
<feature type="compositionally biased region" description="Polar residues" evidence="1">
    <location>
        <begin position="257"/>
        <end position="269"/>
    </location>
</feature>
<evidence type="ECO:0000313" key="3">
    <source>
        <dbReference type="EMBL" id="KAF9534149.1"/>
    </source>
</evidence>
<dbReference type="OrthoDB" id="3067737at2759"/>